<keyword evidence="3" id="KW-1185">Reference proteome</keyword>
<feature type="non-terminal residue" evidence="2">
    <location>
        <position position="102"/>
    </location>
</feature>
<comment type="caution">
    <text evidence="2">The sequence shown here is derived from an EMBL/GenBank/DDBJ whole genome shotgun (WGS) entry which is preliminary data.</text>
</comment>
<dbReference type="GeneID" id="75918012"/>
<feature type="region of interest" description="Disordered" evidence="1">
    <location>
        <begin position="49"/>
        <end position="69"/>
    </location>
</feature>
<accession>A0AAD5E3V1</accession>
<name>A0AAD5E3V1_UMBRA</name>
<dbReference type="RefSeq" id="XP_051440055.1">
    <property type="nucleotide sequence ID" value="XM_051592670.1"/>
</dbReference>
<gene>
    <name evidence="2" type="ORF">K450DRAFT_263609</name>
</gene>
<dbReference type="Proteomes" id="UP001206595">
    <property type="component" value="Unassembled WGS sequence"/>
</dbReference>
<evidence type="ECO:0000313" key="2">
    <source>
        <dbReference type="EMBL" id="KAI8575050.1"/>
    </source>
</evidence>
<protein>
    <submittedName>
        <fullName evidence="2">Uncharacterized protein</fullName>
    </submittedName>
</protein>
<dbReference type="EMBL" id="MU621006">
    <property type="protein sequence ID" value="KAI8575050.1"/>
    <property type="molecule type" value="Genomic_DNA"/>
</dbReference>
<reference evidence="2" key="1">
    <citation type="submission" date="2021-06" db="EMBL/GenBank/DDBJ databases">
        <authorList>
            <consortium name="DOE Joint Genome Institute"/>
            <person name="Mondo S.J."/>
            <person name="Amses K.R."/>
            <person name="Simmons D.R."/>
            <person name="Longcore J.E."/>
            <person name="Seto K."/>
            <person name="Alves G.H."/>
            <person name="Bonds A.E."/>
            <person name="Quandt C.A."/>
            <person name="Davis W.J."/>
            <person name="Chang Y."/>
            <person name="Letcher P.M."/>
            <person name="Powell M.J."/>
            <person name="Kuo A."/>
            <person name="Labutti K."/>
            <person name="Pangilinan J."/>
            <person name="Andreopoulos W."/>
            <person name="Tritt A."/>
            <person name="Riley R."/>
            <person name="Hundley H."/>
            <person name="Johnson J."/>
            <person name="Lipzen A."/>
            <person name="Barry K."/>
            <person name="Berbee M.L."/>
            <person name="Buchler N.E."/>
            <person name="Grigoriev I.V."/>
            <person name="Spatafora J.W."/>
            <person name="Stajich J.E."/>
            <person name="James T.Y."/>
        </authorList>
    </citation>
    <scope>NUCLEOTIDE SEQUENCE</scope>
    <source>
        <strain evidence="2">AG</strain>
    </source>
</reference>
<proteinExistence type="predicted"/>
<sequence>LSTRPRRNESIYRKTTLCSPKSKTIDLPSCNNTPTALAVGALVPTANLNGDRTSISPRPQNAENRFEGQGYSPSAIQSLIQAVVHQTGPKSPYRHAQYLFLQ</sequence>
<evidence type="ECO:0000256" key="1">
    <source>
        <dbReference type="SAM" id="MobiDB-lite"/>
    </source>
</evidence>
<evidence type="ECO:0000313" key="3">
    <source>
        <dbReference type="Proteomes" id="UP001206595"/>
    </source>
</evidence>
<organism evidence="2 3">
    <name type="scientific">Umbelopsis ramanniana AG</name>
    <dbReference type="NCBI Taxonomy" id="1314678"/>
    <lineage>
        <taxon>Eukaryota</taxon>
        <taxon>Fungi</taxon>
        <taxon>Fungi incertae sedis</taxon>
        <taxon>Mucoromycota</taxon>
        <taxon>Mucoromycotina</taxon>
        <taxon>Umbelopsidomycetes</taxon>
        <taxon>Umbelopsidales</taxon>
        <taxon>Umbelopsidaceae</taxon>
        <taxon>Umbelopsis</taxon>
    </lineage>
</organism>
<dbReference type="AlphaFoldDB" id="A0AAD5E3V1"/>
<feature type="compositionally biased region" description="Polar residues" evidence="1">
    <location>
        <begin position="49"/>
        <end position="63"/>
    </location>
</feature>
<reference evidence="2" key="2">
    <citation type="journal article" date="2022" name="Proc. Natl. Acad. Sci. U.S.A.">
        <title>Diploid-dominant life cycles characterize the early evolution of Fungi.</title>
        <authorList>
            <person name="Amses K.R."/>
            <person name="Simmons D.R."/>
            <person name="Longcore J.E."/>
            <person name="Mondo S.J."/>
            <person name="Seto K."/>
            <person name="Jeronimo G.H."/>
            <person name="Bonds A.E."/>
            <person name="Quandt C.A."/>
            <person name="Davis W.J."/>
            <person name="Chang Y."/>
            <person name="Federici B.A."/>
            <person name="Kuo A."/>
            <person name="LaButti K."/>
            <person name="Pangilinan J."/>
            <person name="Andreopoulos W."/>
            <person name="Tritt A."/>
            <person name="Riley R."/>
            <person name="Hundley H."/>
            <person name="Johnson J."/>
            <person name="Lipzen A."/>
            <person name="Barry K."/>
            <person name="Lang B.F."/>
            <person name="Cuomo C.A."/>
            <person name="Buchler N.E."/>
            <person name="Grigoriev I.V."/>
            <person name="Spatafora J.W."/>
            <person name="Stajich J.E."/>
            <person name="James T.Y."/>
        </authorList>
    </citation>
    <scope>NUCLEOTIDE SEQUENCE</scope>
    <source>
        <strain evidence="2">AG</strain>
    </source>
</reference>